<dbReference type="GO" id="GO:0007155">
    <property type="term" value="P:cell adhesion"/>
    <property type="evidence" value="ECO:0007669"/>
    <property type="project" value="InterPro"/>
</dbReference>
<gene>
    <name evidence="2" type="ORF">M997_0684</name>
</gene>
<evidence type="ECO:0000313" key="2">
    <source>
        <dbReference type="EMBL" id="OAT49468.1"/>
    </source>
</evidence>
<dbReference type="Pfam" id="PF00419">
    <property type="entry name" value="Fimbrial"/>
    <property type="match status" value="1"/>
</dbReference>
<dbReference type="EMBL" id="LXEV01000011">
    <property type="protein sequence ID" value="OAT49468.1"/>
    <property type="molecule type" value="Genomic_DNA"/>
</dbReference>
<dbReference type="RefSeq" id="WP_064718698.1">
    <property type="nucleotide sequence ID" value="NZ_LXEV01000011.1"/>
</dbReference>
<accession>A0AAJ3HUF0</accession>
<dbReference type="Proteomes" id="UP000078250">
    <property type="component" value="Unassembled WGS sequence"/>
</dbReference>
<feature type="domain" description="Fimbrial-type adhesion" evidence="1">
    <location>
        <begin position="25"/>
        <end position="170"/>
    </location>
</feature>
<sequence length="171" mass="18842">MKKRLIALTLGLLYVPISSAEIYITVNALLVNPACTVTDDKGAKELFIDFQNVDVNAVVKTPPRNFDVLIKDCNLNKMMNLYLSPKDNGYFSYNGVDVLATTTDQLGIEFSDITSGKRKINVQRYERITPILSSSNSGKISLSTQLVANKPGTELKMGPFTANVSLLVDYN</sequence>
<protein>
    <recommendedName>
        <fullName evidence="1">Fimbrial-type adhesion domain-containing protein</fullName>
    </recommendedName>
</protein>
<dbReference type="GO" id="GO:0009289">
    <property type="term" value="C:pilus"/>
    <property type="evidence" value="ECO:0007669"/>
    <property type="project" value="InterPro"/>
</dbReference>
<evidence type="ECO:0000259" key="1">
    <source>
        <dbReference type="Pfam" id="PF00419"/>
    </source>
</evidence>
<evidence type="ECO:0000313" key="3">
    <source>
        <dbReference type="Proteomes" id="UP000078250"/>
    </source>
</evidence>
<proteinExistence type="predicted"/>
<dbReference type="AlphaFoldDB" id="A0AAJ3HUF0"/>
<comment type="caution">
    <text evidence="2">The sequence shown here is derived from an EMBL/GenBank/DDBJ whole genome shotgun (WGS) entry which is preliminary data.</text>
</comment>
<dbReference type="SUPFAM" id="SSF49401">
    <property type="entry name" value="Bacterial adhesins"/>
    <property type="match status" value="1"/>
</dbReference>
<keyword evidence="3" id="KW-1185">Reference proteome</keyword>
<dbReference type="InterPro" id="IPR008966">
    <property type="entry name" value="Adhesion_dom_sf"/>
</dbReference>
<dbReference type="Gene3D" id="2.60.40.1090">
    <property type="entry name" value="Fimbrial-type adhesion domain"/>
    <property type="match status" value="1"/>
</dbReference>
<name>A0AAJ3HUF0_PROHU</name>
<reference evidence="2 3" key="1">
    <citation type="submission" date="2016-04" db="EMBL/GenBank/DDBJ databases">
        <title>ATOL: Assembling a taxonomically balanced genome-scale reconstruction of the evolutionary history of the Enterobacteriaceae.</title>
        <authorList>
            <person name="Plunkett G.III."/>
            <person name="Neeno-Eckwall E.C."/>
            <person name="Glasner J.D."/>
            <person name="Perna N.T."/>
        </authorList>
    </citation>
    <scope>NUCLEOTIDE SEQUENCE [LARGE SCALE GENOMIC DNA]</scope>
    <source>
        <strain evidence="2 3">ATCC 700826</strain>
    </source>
</reference>
<organism evidence="2 3">
    <name type="scientific">Proteus hauseri ATCC 700826</name>
    <dbReference type="NCBI Taxonomy" id="1354271"/>
    <lineage>
        <taxon>Bacteria</taxon>
        <taxon>Pseudomonadati</taxon>
        <taxon>Pseudomonadota</taxon>
        <taxon>Gammaproteobacteria</taxon>
        <taxon>Enterobacterales</taxon>
        <taxon>Morganellaceae</taxon>
        <taxon>Proteus</taxon>
    </lineage>
</organism>
<dbReference type="InterPro" id="IPR036937">
    <property type="entry name" value="Adhesion_dom_fimbrial_sf"/>
</dbReference>
<dbReference type="InterPro" id="IPR000259">
    <property type="entry name" value="Adhesion_dom_fimbrial"/>
</dbReference>